<evidence type="ECO:0000256" key="1">
    <source>
        <dbReference type="SAM" id="MobiDB-lite"/>
    </source>
</evidence>
<dbReference type="AlphaFoldDB" id="A0ABD0JT81"/>
<dbReference type="Proteomes" id="UP001519460">
    <property type="component" value="Unassembled WGS sequence"/>
</dbReference>
<dbReference type="EMBL" id="JACVVK020000341">
    <property type="protein sequence ID" value="KAK7477782.1"/>
    <property type="molecule type" value="Genomic_DNA"/>
</dbReference>
<keyword evidence="3" id="KW-1185">Reference proteome</keyword>
<organism evidence="2 3">
    <name type="scientific">Batillaria attramentaria</name>
    <dbReference type="NCBI Taxonomy" id="370345"/>
    <lineage>
        <taxon>Eukaryota</taxon>
        <taxon>Metazoa</taxon>
        <taxon>Spiralia</taxon>
        <taxon>Lophotrochozoa</taxon>
        <taxon>Mollusca</taxon>
        <taxon>Gastropoda</taxon>
        <taxon>Caenogastropoda</taxon>
        <taxon>Sorbeoconcha</taxon>
        <taxon>Cerithioidea</taxon>
        <taxon>Batillariidae</taxon>
        <taxon>Batillaria</taxon>
    </lineage>
</organism>
<name>A0ABD0JT81_9CAEN</name>
<feature type="non-terminal residue" evidence="2">
    <location>
        <position position="1"/>
    </location>
</feature>
<sequence>AASSDPPASPAARKHQTSSVKQHVNDEFVRCLQVVVKSNVPWCTRLMDAVFATTCISFQRTDSRMEGPKERWTSTV</sequence>
<gene>
    <name evidence="2" type="ORF">BaRGS_00030965</name>
</gene>
<comment type="caution">
    <text evidence="2">The sequence shown here is derived from an EMBL/GenBank/DDBJ whole genome shotgun (WGS) entry which is preliminary data.</text>
</comment>
<reference evidence="2 3" key="1">
    <citation type="journal article" date="2023" name="Sci. Data">
        <title>Genome assembly of the Korean intertidal mud-creeper Batillaria attramentaria.</title>
        <authorList>
            <person name="Patra A.K."/>
            <person name="Ho P.T."/>
            <person name="Jun S."/>
            <person name="Lee S.J."/>
            <person name="Kim Y."/>
            <person name="Won Y.J."/>
        </authorList>
    </citation>
    <scope>NUCLEOTIDE SEQUENCE [LARGE SCALE GENOMIC DNA]</scope>
    <source>
        <strain evidence="2">Wonlab-2016</strain>
    </source>
</reference>
<accession>A0ABD0JT81</accession>
<protein>
    <submittedName>
        <fullName evidence="2">Uncharacterized protein</fullName>
    </submittedName>
</protein>
<evidence type="ECO:0000313" key="2">
    <source>
        <dbReference type="EMBL" id="KAK7477782.1"/>
    </source>
</evidence>
<proteinExistence type="predicted"/>
<evidence type="ECO:0000313" key="3">
    <source>
        <dbReference type="Proteomes" id="UP001519460"/>
    </source>
</evidence>
<feature type="region of interest" description="Disordered" evidence="1">
    <location>
        <begin position="1"/>
        <end position="22"/>
    </location>
</feature>